<keyword evidence="2" id="KW-1185">Reference proteome</keyword>
<name>A0ABZ2YD81_9BACT</name>
<gene>
    <name evidence="1" type="ORF">QBE54_04290</name>
</gene>
<reference evidence="1 2" key="1">
    <citation type="submission" date="2023-03" db="EMBL/GenBank/DDBJ databases">
        <title>Novel Species.</title>
        <authorList>
            <person name="Ma S."/>
        </authorList>
    </citation>
    <scope>NUCLEOTIDE SEQUENCE [LARGE SCALE GENOMIC DNA]</scope>
    <source>
        <strain evidence="1 2">B11</strain>
    </source>
</reference>
<organism evidence="1 2">
    <name type="scientific">Thermatribacter velox</name>
    <dbReference type="NCBI Taxonomy" id="3039681"/>
    <lineage>
        <taxon>Bacteria</taxon>
        <taxon>Pseudomonadati</taxon>
        <taxon>Atribacterota</taxon>
        <taxon>Atribacteria</taxon>
        <taxon>Atribacterales</taxon>
        <taxon>Thermatribacteraceae</taxon>
        <taxon>Thermatribacter</taxon>
    </lineage>
</organism>
<proteinExistence type="predicted"/>
<dbReference type="Proteomes" id="UP001461341">
    <property type="component" value="Chromosome"/>
</dbReference>
<dbReference type="EMBL" id="CP121689">
    <property type="protein sequence ID" value="WZL76955.1"/>
    <property type="molecule type" value="Genomic_DNA"/>
</dbReference>
<dbReference type="PROSITE" id="PS51257">
    <property type="entry name" value="PROKAR_LIPOPROTEIN"/>
    <property type="match status" value="1"/>
</dbReference>
<dbReference type="RefSeq" id="WP_369019120.1">
    <property type="nucleotide sequence ID" value="NZ_CP121689.1"/>
</dbReference>
<protein>
    <recommendedName>
        <fullName evidence="3">Lipoprotein</fullName>
    </recommendedName>
</protein>
<evidence type="ECO:0008006" key="3">
    <source>
        <dbReference type="Google" id="ProtNLM"/>
    </source>
</evidence>
<evidence type="ECO:0000313" key="2">
    <source>
        <dbReference type="Proteomes" id="UP001461341"/>
    </source>
</evidence>
<accession>A0ABZ2YD81</accession>
<evidence type="ECO:0000313" key="1">
    <source>
        <dbReference type="EMBL" id="WZL76955.1"/>
    </source>
</evidence>
<sequence>MSRLHILPVLIAGILFVGGCLGGAVVGEPRVNSCLLCGRIDLPAECGGSAFAKVHIENEYGQVYLLEANSRGEFQLEDFSGEAALIYAEKGGMALAASLYPLSSEAVQNFVELNAYTTAQVAVYEVAKELYPQAVFIRDIPNFLVPESLVSLVAEEIAHCANPLHSARVREKALEIIDVWFGSAQ</sequence>